<accession>A0A3B4UH22</accession>
<reference evidence="2" key="1">
    <citation type="submission" date="2025-08" db="UniProtKB">
        <authorList>
            <consortium name="Ensembl"/>
        </authorList>
    </citation>
    <scope>IDENTIFICATION</scope>
</reference>
<dbReference type="GeneTree" id="ENSGT00940000162720"/>
<keyword evidence="1" id="KW-0472">Membrane</keyword>
<dbReference type="InterPro" id="IPR029365">
    <property type="entry name" value="TMEM238"/>
</dbReference>
<feature type="transmembrane region" description="Helical" evidence="1">
    <location>
        <begin position="33"/>
        <end position="56"/>
    </location>
</feature>
<organism evidence="2 3">
    <name type="scientific">Seriola dumerili</name>
    <name type="common">Greater amberjack</name>
    <name type="synonym">Caranx dumerili</name>
    <dbReference type="NCBI Taxonomy" id="41447"/>
    <lineage>
        <taxon>Eukaryota</taxon>
        <taxon>Metazoa</taxon>
        <taxon>Chordata</taxon>
        <taxon>Craniata</taxon>
        <taxon>Vertebrata</taxon>
        <taxon>Euteleostomi</taxon>
        <taxon>Actinopterygii</taxon>
        <taxon>Neopterygii</taxon>
        <taxon>Teleostei</taxon>
        <taxon>Neoteleostei</taxon>
        <taxon>Acanthomorphata</taxon>
        <taxon>Carangaria</taxon>
        <taxon>Carangiformes</taxon>
        <taxon>Carangidae</taxon>
        <taxon>Seriola</taxon>
    </lineage>
</organism>
<dbReference type="STRING" id="41447.ENSSDUP00000017687"/>
<feature type="transmembrane region" description="Helical" evidence="1">
    <location>
        <begin position="63"/>
        <end position="84"/>
    </location>
</feature>
<protein>
    <submittedName>
        <fullName evidence="2">Uncharacterized protein</fullName>
    </submittedName>
</protein>
<dbReference type="PANTHER" id="PTHR28613">
    <property type="entry name" value="SI:CH211-232M10.4-RELATED"/>
    <property type="match status" value="1"/>
</dbReference>
<evidence type="ECO:0000313" key="3">
    <source>
        <dbReference type="Proteomes" id="UP000261420"/>
    </source>
</evidence>
<dbReference type="Pfam" id="PF15125">
    <property type="entry name" value="TMEM238"/>
    <property type="match status" value="1"/>
</dbReference>
<dbReference type="PANTHER" id="PTHR28613:SF2">
    <property type="entry name" value="TRANSMEMBRANE PROTEIN 238-LIKE"/>
    <property type="match status" value="1"/>
</dbReference>
<dbReference type="Ensembl" id="ENSSDUT00000018010.1">
    <property type="protein sequence ID" value="ENSSDUP00000017687.1"/>
    <property type="gene ID" value="ENSSDUG00000012927.1"/>
</dbReference>
<dbReference type="Proteomes" id="UP000261420">
    <property type="component" value="Unplaced"/>
</dbReference>
<keyword evidence="1" id="KW-0812">Transmembrane</keyword>
<evidence type="ECO:0000256" key="1">
    <source>
        <dbReference type="SAM" id="Phobius"/>
    </source>
</evidence>
<keyword evidence="1" id="KW-1133">Transmembrane helix</keyword>
<reference evidence="2" key="2">
    <citation type="submission" date="2025-09" db="UniProtKB">
        <authorList>
            <consortium name="Ensembl"/>
        </authorList>
    </citation>
    <scope>IDENTIFICATION</scope>
</reference>
<name>A0A3B4UH22_SERDU</name>
<dbReference type="AlphaFoldDB" id="A0A3B4UH22"/>
<sequence>RAARQTACGPKGAISCLNFTPVMDYSSYLGRCLLFFFIAVFLDAAGLILFFVGIFAPLSFWDFLVLSGPLIMFLSLVFWIIWYLGNLEVPMEECHNPSLPPPIHPSTHPSFRLSVRVNEASVSTSHITCLSITCSQPHAQFTARTHTHTHTDGCPEHDTP</sequence>
<evidence type="ECO:0000313" key="2">
    <source>
        <dbReference type="Ensembl" id="ENSSDUP00000017687.1"/>
    </source>
</evidence>
<keyword evidence="3" id="KW-1185">Reference proteome</keyword>
<proteinExistence type="predicted"/>